<evidence type="ECO:0000256" key="16">
    <source>
        <dbReference type="ARBA" id="ARBA00038923"/>
    </source>
</evidence>
<feature type="transmembrane region" description="Helical" evidence="18">
    <location>
        <begin position="331"/>
        <end position="348"/>
    </location>
</feature>
<comment type="caution">
    <text evidence="19">The sequence shown here is derived from an EMBL/GenBank/DDBJ whole genome shotgun (WGS) entry which is preliminary data.</text>
</comment>
<evidence type="ECO:0000256" key="11">
    <source>
        <dbReference type="ARBA" id="ARBA00023209"/>
    </source>
</evidence>
<name>A0ABP0GJH3_CLALP</name>
<evidence type="ECO:0000256" key="17">
    <source>
        <dbReference type="ARBA" id="ARBA00039721"/>
    </source>
</evidence>
<protein>
    <recommendedName>
        <fullName evidence="17">Lysophospholipid acyltransferase 5</fullName>
        <ecNumber evidence="15">2.3.1.23</ecNumber>
        <ecNumber evidence="16">2.3.1.n6</ecNumber>
    </recommendedName>
</protein>
<keyword evidence="4" id="KW-0444">Lipid biosynthesis</keyword>
<keyword evidence="12" id="KW-1208">Phospholipid metabolism</keyword>
<comment type="subcellular location">
    <subcellularLocation>
        <location evidence="1">Endoplasmic reticulum membrane</location>
        <topology evidence="1">Multi-pass membrane protein</topology>
    </subcellularLocation>
</comment>
<keyword evidence="11" id="KW-0594">Phospholipid biosynthesis</keyword>
<evidence type="ECO:0000256" key="9">
    <source>
        <dbReference type="ARBA" id="ARBA00023098"/>
    </source>
</evidence>
<evidence type="ECO:0000256" key="7">
    <source>
        <dbReference type="ARBA" id="ARBA00022824"/>
    </source>
</evidence>
<keyword evidence="8 18" id="KW-1133">Transmembrane helix</keyword>
<feature type="transmembrane region" description="Helical" evidence="18">
    <location>
        <begin position="45"/>
        <end position="61"/>
    </location>
</feature>
<evidence type="ECO:0000256" key="12">
    <source>
        <dbReference type="ARBA" id="ARBA00023264"/>
    </source>
</evidence>
<evidence type="ECO:0000256" key="1">
    <source>
        <dbReference type="ARBA" id="ARBA00004477"/>
    </source>
</evidence>
<feature type="transmembrane region" description="Helical" evidence="18">
    <location>
        <begin position="388"/>
        <end position="409"/>
    </location>
</feature>
<dbReference type="EC" id="2.3.1.23" evidence="15"/>
<evidence type="ECO:0000256" key="10">
    <source>
        <dbReference type="ARBA" id="ARBA00023136"/>
    </source>
</evidence>
<keyword evidence="5" id="KW-0808">Transferase</keyword>
<evidence type="ECO:0000256" key="3">
    <source>
        <dbReference type="ARBA" id="ARBA00010323"/>
    </source>
</evidence>
<dbReference type="InterPro" id="IPR049941">
    <property type="entry name" value="LPLAT_7/PORCN-like"/>
</dbReference>
<keyword evidence="6 18" id="KW-0812">Transmembrane</keyword>
<evidence type="ECO:0000256" key="4">
    <source>
        <dbReference type="ARBA" id="ARBA00022516"/>
    </source>
</evidence>
<accession>A0ABP0GJH3</accession>
<comment type="pathway">
    <text evidence="2">Lipid metabolism; phospholipid metabolism.</text>
</comment>
<feature type="transmembrane region" description="Helical" evidence="18">
    <location>
        <begin position="429"/>
        <end position="450"/>
    </location>
</feature>
<dbReference type="Proteomes" id="UP001642483">
    <property type="component" value="Unassembled WGS sequence"/>
</dbReference>
<proteinExistence type="inferred from homology"/>
<dbReference type="EC" id="2.3.1.n6" evidence="16"/>
<evidence type="ECO:0000313" key="20">
    <source>
        <dbReference type="Proteomes" id="UP001642483"/>
    </source>
</evidence>
<organism evidence="19 20">
    <name type="scientific">Clavelina lepadiformis</name>
    <name type="common">Light-bulb sea squirt</name>
    <name type="synonym">Ascidia lepadiformis</name>
    <dbReference type="NCBI Taxonomy" id="159417"/>
    <lineage>
        <taxon>Eukaryota</taxon>
        <taxon>Metazoa</taxon>
        <taxon>Chordata</taxon>
        <taxon>Tunicata</taxon>
        <taxon>Ascidiacea</taxon>
        <taxon>Aplousobranchia</taxon>
        <taxon>Clavelinidae</taxon>
        <taxon>Clavelina</taxon>
    </lineage>
</organism>
<feature type="transmembrane region" description="Helical" evidence="18">
    <location>
        <begin position="15"/>
        <end position="33"/>
    </location>
</feature>
<evidence type="ECO:0000256" key="2">
    <source>
        <dbReference type="ARBA" id="ARBA00005074"/>
    </source>
</evidence>
<evidence type="ECO:0000256" key="14">
    <source>
        <dbReference type="ARBA" id="ARBA00025707"/>
    </source>
</evidence>
<comment type="similarity">
    <text evidence="3">Belongs to the membrane-bound acyltransferase family.</text>
</comment>
<sequence length="458" mass="52515">MLVSTLSEALNVNEAAIKLLLTLYAGYILALIHRRSLFAAPKNHQYLYFILSGIGILYWNYGWDVLHSLLCVVTQWLIFLILGGSVYAVTTSFVFQLGYLTLGYLYFSTSDYDINWLIPQCVLTLRLIGLAFDVYDGHRNEDDLSSDQKQRAIRDFPSLFELLGYNYLYCGYIVGPQYPLQRARALINGELTDSPGQRPNSVMAGFRRGFSGTVMLGIQTYIDIFFYPQYYTTSEFQGSGFFYKAGYVAIAGHNTLLRYVCIWMINEGACIICGLGYTKDDKTGKAKWDAVRNVTLHKFLLAQSFQDIINCFNVNTNGWVMRYVFKRLRFVGIRTVSHLSALTFLAVWHGLHVGYFTCFAYEFLTMTVEKPFITLLRESSFVKKLKSISVLSWIPSAIGFFYLHSLLGYCMIDFTLLTWDRYQPVHASIYYHGHVFYGTLYVLLTLRTLLVPAEKKTQ</sequence>
<feature type="transmembrane region" description="Helical" evidence="18">
    <location>
        <begin position="73"/>
        <end position="95"/>
    </location>
</feature>
<evidence type="ECO:0000256" key="5">
    <source>
        <dbReference type="ARBA" id="ARBA00022679"/>
    </source>
</evidence>
<dbReference type="PANTHER" id="PTHR13906">
    <property type="entry name" value="PORCUPINE"/>
    <property type="match status" value="1"/>
</dbReference>
<comment type="pathway">
    <text evidence="14">Phospholipid metabolism.</text>
</comment>
<keyword evidence="13" id="KW-0012">Acyltransferase</keyword>
<dbReference type="InterPro" id="IPR004299">
    <property type="entry name" value="MBOAT_fam"/>
</dbReference>
<evidence type="ECO:0000256" key="15">
    <source>
        <dbReference type="ARBA" id="ARBA00026120"/>
    </source>
</evidence>
<keyword evidence="7" id="KW-0256">Endoplasmic reticulum</keyword>
<keyword evidence="10 18" id="KW-0472">Membrane</keyword>
<dbReference type="Pfam" id="PF03062">
    <property type="entry name" value="MBOAT"/>
    <property type="match status" value="1"/>
</dbReference>
<evidence type="ECO:0000256" key="13">
    <source>
        <dbReference type="ARBA" id="ARBA00023315"/>
    </source>
</evidence>
<evidence type="ECO:0000256" key="18">
    <source>
        <dbReference type="SAM" id="Phobius"/>
    </source>
</evidence>
<keyword evidence="20" id="KW-1185">Reference proteome</keyword>
<keyword evidence="9" id="KW-0443">Lipid metabolism</keyword>
<dbReference type="EMBL" id="CAWYQH010000119">
    <property type="protein sequence ID" value="CAK8690979.1"/>
    <property type="molecule type" value="Genomic_DNA"/>
</dbReference>
<evidence type="ECO:0000313" key="19">
    <source>
        <dbReference type="EMBL" id="CAK8690979.1"/>
    </source>
</evidence>
<evidence type="ECO:0000256" key="6">
    <source>
        <dbReference type="ARBA" id="ARBA00022692"/>
    </source>
</evidence>
<evidence type="ECO:0000256" key="8">
    <source>
        <dbReference type="ARBA" id="ARBA00022989"/>
    </source>
</evidence>
<gene>
    <name evidence="19" type="ORF">CVLEPA_LOCUS23520</name>
</gene>
<dbReference type="PANTHER" id="PTHR13906:SF14">
    <property type="entry name" value="LYSOPHOSPHOLIPID ACYLTRANSFERASE 5"/>
    <property type="match status" value="1"/>
</dbReference>
<reference evidence="19 20" key="1">
    <citation type="submission" date="2024-02" db="EMBL/GenBank/DDBJ databases">
        <authorList>
            <person name="Daric V."/>
            <person name="Darras S."/>
        </authorList>
    </citation>
    <scope>NUCLEOTIDE SEQUENCE [LARGE SCALE GENOMIC DNA]</scope>
</reference>